<protein>
    <submittedName>
        <fullName evidence="1">Uncharacterized protein</fullName>
    </submittedName>
</protein>
<sequence>MLRTQPFITGMAKVTPSLISEATSSTELELFSLEKRRGRRNLILVYNYMMGSNEEGGVRLFSMMPTDRTRGNGHKVKHMKFHVNTTLFYCEGSQTLAQVAQRHCGVLIRGDTQNLTGHSSGLNLL</sequence>
<organism evidence="1 2">
    <name type="scientific">Mycteria americana</name>
    <name type="common">Wood stork</name>
    <dbReference type="NCBI Taxonomy" id="33587"/>
    <lineage>
        <taxon>Eukaryota</taxon>
        <taxon>Metazoa</taxon>
        <taxon>Chordata</taxon>
        <taxon>Craniata</taxon>
        <taxon>Vertebrata</taxon>
        <taxon>Euteleostomi</taxon>
        <taxon>Archelosauria</taxon>
        <taxon>Archosauria</taxon>
        <taxon>Dinosauria</taxon>
        <taxon>Saurischia</taxon>
        <taxon>Theropoda</taxon>
        <taxon>Coelurosauria</taxon>
        <taxon>Aves</taxon>
        <taxon>Neognathae</taxon>
        <taxon>Neoaves</taxon>
        <taxon>Aequornithes</taxon>
        <taxon>Ciconiiformes</taxon>
        <taxon>Ciconiidae</taxon>
        <taxon>Mycteria</taxon>
    </lineage>
</organism>
<reference evidence="1 2" key="1">
    <citation type="journal article" date="2023" name="J. Hered.">
        <title>Chromosome-level genome of the wood stork (Mycteria americana) provides insight into avian chromosome evolution.</title>
        <authorList>
            <person name="Flamio R. Jr."/>
            <person name="Ramstad K.M."/>
        </authorList>
    </citation>
    <scope>NUCLEOTIDE SEQUENCE [LARGE SCALE GENOMIC DNA]</scope>
    <source>
        <strain evidence="1">JAX WOST 10</strain>
    </source>
</reference>
<name>A0AAN7MXZ3_MYCAM</name>
<dbReference type="Proteomes" id="UP001333110">
    <property type="component" value="Unassembled WGS sequence"/>
</dbReference>
<keyword evidence="2" id="KW-1185">Reference proteome</keyword>
<proteinExistence type="predicted"/>
<comment type="caution">
    <text evidence="1">The sequence shown here is derived from an EMBL/GenBank/DDBJ whole genome shotgun (WGS) entry which is preliminary data.</text>
</comment>
<dbReference type="EMBL" id="JAUNZN010000009">
    <property type="protein sequence ID" value="KAK4815684.1"/>
    <property type="molecule type" value="Genomic_DNA"/>
</dbReference>
<evidence type="ECO:0000313" key="1">
    <source>
        <dbReference type="EMBL" id="KAK4815684.1"/>
    </source>
</evidence>
<accession>A0AAN7MXZ3</accession>
<gene>
    <name evidence="1" type="ORF">QYF61_005430</name>
</gene>
<dbReference type="AlphaFoldDB" id="A0AAN7MXZ3"/>
<evidence type="ECO:0000313" key="2">
    <source>
        <dbReference type="Proteomes" id="UP001333110"/>
    </source>
</evidence>